<keyword evidence="5 6" id="KW-0472">Membrane</keyword>
<feature type="transmembrane region" description="Helical" evidence="6">
    <location>
        <begin position="119"/>
        <end position="141"/>
    </location>
</feature>
<evidence type="ECO:0000256" key="6">
    <source>
        <dbReference type="RuleBase" id="RU004379"/>
    </source>
</evidence>
<dbReference type="Proteomes" id="UP001311799">
    <property type="component" value="Unassembled WGS sequence"/>
</dbReference>
<sequence length="248" mass="28087">MNFFKTCSTRKSNFSGDFMNFKDITSTQQSHLLKMYSTIIVGSMVTVFGVTSFMNGLFRMTNSFVSMIIGVALMYYIINSSDSNGSVSMTRMGAYLLICFILGNGLGPLVLYGNYINPVIVPTALATTCIIFISLSFSALFTKKRIPFYVTSLILTTTAYLGLVSFFNIFTRSKFVDTLLSYASVLIYSFYVYYDTQKTLEAVSFGEKDFLIHSLQLYLDAVNIFSRIAVILINKHQDDEENKRKKRY</sequence>
<dbReference type="Pfam" id="PF01027">
    <property type="entry name" value="Bax1-I"/>
    <property type="match status" value="1"/>
</dbReference>
<dbReference type="AlphaFoldDB" id="A0AAV9XU14"/>
<dbReference type="InterPro" id="IPR006214">
    <property type="entry name" value="Bax_inhibitor_1-related"/>
</dbReference>
<dbReference type="GO" id="GO:0016020">
    <property type="term" value="C:membrane"/>
    <property type="evidence" value="ECO:0007669"/>
    <property type="project" value="UniProtKB-SubCell"/>
</dbReference>
<dbReference type="PANTHER" id="PTHR23291:SF32">
    <property type="entry name" value="BAX INHIBITOR 1"/>
    <property type="match status" value="1"/>
</dbReference>
<evidence type="ECO:0000256" key="1">
    <source>
        <dbReference type="ARBA" id="ARBA00004141"/>
    </source>
</evidence>
<comment type="caution">
    <text evidence="7">The sequence shown here is derived from an EMBL/GenBank/DDBJ whole genome shotgun (WGS) entry which is preliminary data.</text>
</comment>
<dbReference type="EMBL" id="JAWDEY010000035">
    <property type="protein sequence ID" value="KAK6588122.1"/>
    <property type="molecule type" value="Genomic_DNA"/>
</dbReference>
<keyword evidence="8" id="KW-1185">Reference proteome</keyword>
<reference evidence="7 8" key="1">
    <citation type="submission" date="2023-10" db="EMBL/GenBank/DDBJ databases">
        <title>Comparative genomics analysis reveals potential genetic determinants of host preference in Cryptosporidium xiaoi.</title>
        <authorList>
            <person name="Xiao L."/>
            <person name="Li J."/>
        </authorList>
    </citation>
    <scope>NUCLEOTIDE SEQUENCE [LARGE SCALE GENOMIC DNA]</scope>
    <source>
        <strain evidence="7 8">52996</strain>
    </source>
</reference>
<evidence type="ECO:0000256" key="2">
    <source>
        <dbReference type="ARBA" id="ARBA00010350"/>
    </source>
</evidence>
<feature type="transmembrane region" description="Helical" evidence="6">
    <location>
        <begin position="35"/>
        <end position="54"/>
    </location>
</feature>
<evidence type="ECO:0000256" key="3">
    <source>
        <dbReference type="ARBA" id="ARBA00022692"/>
    </source>
</evidence>
<keyword evidence="4 6" id="KW-1133">Transmembrane helix</keyword>
<name>A0AAV9XU14_9CRYT</name>
<organism evidence="7 8">
    <name type="scientific">Cryptosporidium xiaoi</name>
    <dbReference type="NCBI Taxonomy" id="659607"/>
    <lineage>
        <taxon>Eukaryota</taxon>
        <taxon>Sar</taxon>
        <taxon>Alveolata</taxon>
        <taxon>Apicomplexa</taxon>
        <taxon>Conoidasida</taxon>
        <taxon>Coccidia</taxon>
        <taxon>Eucoccidiorida</taxon>
        <taxon>Eimeriorina</taxon>
        <taxon>Cryptosporidiidae</taxon>
        <taxon>Cryptosporidium</taxon>
    </lineage>
</organism>
<feature type="transmembrane region" description="Helical" evidence="6">
    <location>
        <begin position="175"/>
        <end position="194"/>
    </location>
</feature>
<comment type="similarity">
    <text evidence="2 6">Belongs to the BI1 family.</text>
</comment>
<protein>
    <submittedName>
        <fullName evidence="7">Bax inhibitor</fullName>
    </submittedName>
</protein>
<evidence type="ECO:0000256" key="5">
    <source>
        <dbReference type="ARBA" id="ARBA00023136"/>
    </source>
</evidence>
<evidence type="ECO:0000313" key="8">
    <source>
        <dbReference type="Proteomes" id="UP001311799"/>
    </source>
</evidence>
<feature type="transmembrane region" description="Helical" evidence="6">
    <location>
        <begin position="60"/>
        <end position="78"/>
    </location>
</feature>
<accession>A0AAV9XU14</accession>
<dbReference type="PANTHER" id="PTHR23291">
    <property type="entry name" value="BAX INHIBITOR-RELATED"/>
    <property type="match status" value="1"/>
</dbReference>
<evidence type="ECO:0000256" key="4">
    <source>
        <dbReference type="ARBA" id="ARBA00022989"/>
    </source>
</evidence>
<comment type="subcellular location">
    <subcellularLocation>
        <location evidence="1">Membrane</location>
        <topology evidence="1">Multi-pass membrane protein</topology>
    </subcellularLocation>
</comment>
<keyword evidence="3 6" id="KW-0812">Transmembrane</keyword>
<feature type="transmembrane region" description="Helical" evidence="6">
    <location>
        <begin position="148"/>
        <end position="169"/>
    </location>
</feature>
<feature type="transmembrane region" description="Helical" evidence="6">
    <location>
        <begin position="94"/>
        <end position="113"/>
    </location>
</feature>
<evidence type="ECO:0000313" key="7">
    <source>
        <dbReference type="EMBL" id="KAK6588122.1"/>
    </source>
</evidence>
<gene>
    <name evidence="7" type="ORF">RS030_71112</name>
</gene>
<proteinExistence type="inferred from homology"/>